<keyword evidence="2" id="KW-1185">Reference proteome</keyword>
<dbReference type="Proteomes" id="UP001293593">
    <property type="component" value="Unassembled WGS sequence"/>
</dbReference>
<evidence type="ECO:0000313" key="2">
    <source>
        <dbReference type="Proteomes" id="UP001293593"/>
    </source>
</evidence>
<comment type="caution">
    <text evidence="1">The sequence shown here is derived from an EMBL/GenBank/DDBJ whole genome shotgun (WGS) entry which is preliminary data.</text>
</comment>
<protein>
    <submittedName>
        <fullName evidence="1">Uncharacterized protein</fullName>
    </submittedName>
</protein>
<reference evidence="1" key="1">
    <citation type="submission" date="2023-10" db="EMBL/GenBank/DDBJ databases">
        <title>Chromosome-level genome of the transformable northern wattle, Acacia crassicarpa.</title>
        <authorList>
            <person name="Massaro I."/>
            <person name="Sinha N.R."/>
            <person name="Poethig S."/>
            <person name="Leichty A.R."/>
        </authorList>
    </citation>
    <scope>NUCLEOTIDE SEQUENCE</scope>
    <source>
        <strain evidence="1">Acra3RX</strain>
        <tissue evidence="1">Leaf</tissue>
    </source>
</reference>
<evidence type="ECO:0000313" key="1">
    <source>
        <dbReference type="EMBL" id="KAK4259606.1"/>
    </source>
</evidence>
<organism evidence="1 2">
    <name type="scientific">Acacia crassicarpa</name>
    <name type="common">northern wattle</name>
    <dbReference type="NCBI Taxonomy" id="499986"/>
    <lineage>
        <taxon>Eukaryota</taxon>
        <taxon>Viridiplantae</taxon>
        <taxon>Streptophyta</taxon>
        <taxon>Embryophyta</taxon>
        <taxon>Tracheophyta</taxon>
        <taxon>Spermatophyta</taxon>
        <taxon>Magnoliopsida</taxon>
        <taxon>eudicotyledons</taxon>
        <taxon>Gunneridae</taxon>
        <taxon>Pentapetalae</taxon>
        <taxon>rosids</taxon>
        <taxon>fabids</taxon>
        <taxon>Fabales</taxon>
        <taxon>Fabaceae</taxon>
        <taxon>Caesalpinioideae</taxon>
        <taxon>mimosoid clade</taxon>
        <taxon>Acacieae</taxon>
        <taxon>Acacia</taxon>
    </lineage>
</organism>
<dbReference type="EMBL" id="JAWXYG010000011">
    <property type="protein sequence ID" value="KAK4259606.1"/>
    <property type="molecule type" value="Genomic_DNA"/>
</dbReference>
<gene>
    <name evidence="1" type="ORF">QN277_005920</name>
</gene>
<proteinExistence type="predicted"/>
<accession>A0AAE1IYZ6</accession>
<sequence>MLPSRSSSLLINPQELNDLKFIFPATTFPNWFHSSCGGGKISFLARKIFPPLAIALVLGKAKRSRNQDLQISLIINGRVLLQNTLGVYNAQGHVVLLNLRLHFSSEDWRWLQRLFTESDWNDVVIHVIGETPDIIVVKGGVYVYQHQTNMENVQFKSPFLSKLRK</sequence>
<name>A0AAE1IYZ6_9FABA</name>
<dbReference type="AlphaFoldDB" id="A0AAE1IYZ6"/>